<dbReference type="EMBL" id="CAJOAX010000257">
    <property type="protein sequence ID" value="CAF3551837.1"/>
    <property type="molecule type" value="Genomic_DNA"/>
</dbReference>
<accession>A0A814KK40</accession>
<sequence>MSEETAITSVDQLPIIPETQIIEPIIQCGVLYLGTAPPTPGHRGLDSIQEPFSRRYPVDGTNTVRGIDAVLSIYDNGIQLALARQPHTVIFYPISSLIYCASLRFSVIEHDQTSSIDWRFTTLDPKRKNRSKHPPLFCFVVQRTQVSSGDECHCFITKDDESALALVRTISEIYANVKSNFKLLKSPIFYQLDRYGRKLSETNGIIYISPAIDDEYQLNQITDLNDSISSSINRNYLLDPSSDGFFYRTNASIIEQWQLWDDIDVNKSRPRPPNSPFGLHQGLYHDDLSQEMHQYLNHMDNDKESSSSCSCSSSSSSIMKYDRHHRKELNVRYDVDQSNTTSSHSQTSSFDPYSVHNNMEIKRLQQAPIVIEKVLPNPMIMMPEKRSKYILEQSQESFDYSTPIQQEIHIDYIPIGDAYQINRRGEKITKEGNRIMFTDVIQPNLTTTNNIESKSNTPPKSDITPKARSHRRRTTQIPVIDLQYIQNLCNERKFKQRQTSIDSDEKPIDDYHLTTSDMLEIVEEYFEDYKGREIKLNNRDTPTMLNHLELLNKNEHQEENNSINKTYHHRRRQNHSKLISDPPLNYVERSSIKPRSKQTLTESKRSNPHILNNEHVSNIYGTSKKKSRSIKSSTLSTKHHESQISNDTNTVDITNSDYISPFRYAQSTINPLLLREYRKTFNGI</sequence>
<organism evidence="2 4">
    <name type="scientific">Rotaria sordida</name>
    <dbReference type="NCBI Taxonomy" id="392033"/>
    <lineage>
        <taxon>Eukaryota</taxon>
        <taxon>Metazoa</taxon>
        <taxon>Spiralia</taxon>
        <taxon>Gnathifera</taxon>
        <taxon>Rotifera</taxon>
        <taxon>Eurotatoria</taxon>
        <taxon>Bdelloidea</taxon>
        <taxon>Philodinida</taxon>
        <taxon>Philodinidae</taxon>
        <taxon>Rotaria</taxon>
    </lineage>
</organism>
<proteinExistence type="predicted"/>
<evidence type="ECO:0000256" key="1">
    <source>
        <dbReference type="SAM" id="MobiDB-lite"/>
    </source>
</evidence>
<dbReference type="Proteomes" id="UP000663823">
    <property type="component" value="Unassembled WGS sequence"/>
</dbReference>
<feature type="region of interest" description="Disordered" evidence="1">
    <location>
        <begin position="553"/>
        <end position="651"/>
    </location>
</feature>
<dbReference type="EMBL" id="CAJNOO010000875">
    <property type="protein sequence ID" value="CAF1053038.1"/>
    <property type="molecule type" value="Genomic_DNA"/>
</dbReference>
<dbReference type="SUPFAM" id="SSF50729">
    <property type="entry name" value="PH domain-like"/>
    <property type="match status" value="1"/>
</dbReference>
<comment type="caution">
    <text evidence="2">The sequence shown here is derived from an EMBL/GenBank/DDBJ whole genome shotgun (WGS) entry which is preliminary data.</text>
</comment>
<feature type="compositionally biased region" description="Basic residues" evidence="1">
    <location>
        <begin position="566"/>
        <end position="575"/>
    </location>
</feature>
<dbReference type="Gene3D" id="2.30.29.30">
    <property type="entry name" value="Pleckstrin-homology domain (PH domain)/Phosphotyrosine-binding domain (PTB)"/>
    <property type="match status" value="1"/>
</dbReference>
<dbReference type="Proteomes" id="UP000663882">
    <property type="component" value="Unassembled WGS sequence"/>
</dbReference>
<feature type="compositionally biased region" description="Polar residues" evidence="1">
    <location>
        <begin position="448"/>
        <end position="459"/>
    </location>
</feature>
<evidence type="ECO:0000313" key="3">
    <source>
        <dbReference type="EMBL" id="CAF3551837.1"/>
    </source>
</evidence>
<dbReference type="PANTHER" id="PTHR21219:SF3">
    <property type="entry name" value="FI19613P1"/>
    <property type="match status" value="1"/>
</dbReference>
<protein>
    <recommendedName>
        <fullName evidence="5">PID domain-containing protein</fullName>
    </recommendedName>
</protein>
<dbReference type="OrthoDB" id="10007483at2759"/>
<reference evidence="2" key="1">
    <citation type="submission" date="2021-02" db="EMBL/GenBank/DDBJ databases">
        <authorList>
            <person name="Nowell W R."/>
        </authorList>
    </citation>
    <scope>NUCLEOTIDE SEQUENCE</scope>
</reference>
<dbReference type="AlphaFoldDB" id="A0A814KK40"/>
<evidence type="ECO:0000313" key="4">
    <source>
        <dbReference type="Proteomes" id="UP000663882"/>
    </source>
</evidence>
<gene>
    <name evidence="3" type="ORF">OTI717_LOCUS4343</name>
    <name evidence="2" type="ORF">RFH988_LOCUS16836</name>
</gene>
<dbReference type="InterPro" id="IPR011993">
    <property type="entry name" value="PH-like_dom_sf"/>
</dbReference>
<evidence type="ECO:0000313" key="2">
    <source>
        <dbReference type="EMBL" id="CAF1053038.1"/>
    </source>
</evidence>
<evidence type="ECO:0008006" key="5">
    <source>
        <dbReference type="Google" id="ProtNLM"/>
    </source>
</evidence>
<dbReference type="PANTHER" id="PTHR21219">
    <property type="entry name" value="FI19613P1"/>
    <property type="match status" value="1"/>
</dbReference>
<feature type="region of interest" description="Disordered" evidence="1">
    <location>
        <begin position="448"/>
        <end position="473"/>
    </location>
</feature>
<name>A0A814KK40_9BILA</name>